<feature type="signal peptide" evidence="1">
    <location>
        <begin position="1"/>
        <end position="16"/>
    </location>
</feature>
<evidence type="ECO:0000256" key="1">
    <source>
        <dbReference type="SAM" id="SignalP"/>
    </source>
</evidence>
<dbReference type="EMBL" id="CATOUU010000981">
    <property type="protein sequence ID" value="CAI9964697.1"/>
    <property type="molecule type" value="Genomic_DNA"/>
</dbReference>
<keyword evidence="1" id="KW-0732">Signal</keyword>
<proteinExistence type="predicted"/>
<accession>A0AA86R1X3</accession>
<feature type="chain" id="PRO_5041709074" evidence="1">
    <location>
        <begin position="17"/>
        <end position="109"/>
    </location>
</feature>
<gene>
    <name evidence="3" type="ORF">HINF_LOCUS41326</name>
    <name evidence="2" type="ORF">HINF_LOCUS52342</name>
</gene>
<evidence type="ECO:0000313" key="4">
    <source>
        <dbReference type="Proteomes" id="UP001642409"/>
    </source>
</evidence>
<dbReference type="Proteomes" id="UP001642409">
    <property type="component" value="Unassembled WGS sequence"/>
</dbReference>
<sequence length="109" mass="12292">MFNLLFAIFLSTSALADEPHADIILINQQDQNITLKTAQSIIVGVKVPPAVRAHGKNVAYSQFAFQALTSVCNRNYIIQLFRQQHELCCLQKLNISIPFFCCRLINVVK</sequence>
<keyword evidence="4" id="KW-1185">Reference proteome</keyword>
<protein>
    <submittedName>
        <fullName evidence="3">Hypothetical_protein</fullName>
    </submittedName>
</protein>
<evidence type="ECO:0000313" key="3">
    <source>
        <dbReference type="EMBL" id="CAL6045738.1"/>
    </source>
</evidence>
<organism evidence="2">
    <name type="scientific">Hexamita inflata</name>
    <dbReference type="NCBI Taxonomy" id="28002"/>
    <lineage>
        <taxon>Eukaryota</taxon>
        <taxon>Metamonada</taxon>
        <taxon>Diplomonadida</taxon>
        <taxon>Hexamitidae</taxon>
        <taxon>Hexamitinae</taxon>
        <taxon>Hexamita</taxon>
    </lineage>
</organism>
<dbReference type="EMBL" id="CAXDID020000165">
    <property type="protein sequence ID" value="CAL6045738.1"/>
    <property type="molecule type" value="Genomic_DNA"/>
</dbReference>
<comment type="caution">
    <text evidence="2">The sequence shown here is derived from an EMBL/GenBank/DDBJ whole genome shotgun (WGS) entry which is preliminary data.</text>
</comment>
<name>A0AA86R1X3_9EUKA</name>
<evidence type="ECO:0000313" key="2">
    <source>
        <dbReference type="EMBL" id="CAI9964697.1"/>
    </source>
</evidence>
<dbReference type="AlphaFoldDB" id="A0AA86R1X3"/>
<reference evidence="2" key="1">
    <citation type="submission" date="2023-06" db="EMBL/GenBank/DDBJ databases">
        <authorList>
            <person name="Kurt Z."/>
        </authorList>
    </citation>
    <scope>NUCLEOTIDE SEQUENCE</scope>
</reference>
<reference evidence="3 4" key="2">
    <citation type="submission" date="2024-07" db="EMBL/GenBank/DDBJ databases">
        <authorList>
            <person name="Akdeniz Z."/>
        </authorList>
    </citation>
    <scope>NUCLEOTIDE SEQUENCE [LARGE SCALE GENOMIC DNA]</scope>
</reference>